<gene>
    <name evidence="2" type="primary">alkS</name>
    <name evidence="2" type="ORF">BOA8489_02627</name>
</gene>
<dbReference type="InterPro" id="IPR011990">
    <property type="entry name" value="TPR-like_helical_dom_sf"/>
</dbReference>
<dbReference type="InterPro" id="IPR041617">
    <property type="entry name" value="TPR_MalT"/>
</dbReference>
<dbReference type="AlphaFoldDB" id="A0A238J2F5"/>
<dbReference type="Pfam" id="PF00196">
    <property type="entry name" value="GerE"/>
    <property type="match status" value="1"/>
</dbReference>
<evidence type="ECO:0000313" key="3">
    <source>
        <dbReference type="Proteomes" id="UP000201838"/>
    </source>
</evidence>
<dbReference type="Proteomes" id="UP000201838">
    <property type="component" value="Unassembled WGS sequence"/>
</dbReference>
<evidence type="ECO:0000259" key="1">
    <source>
        <dbReference type="PROSITE" id="PS50043"/>
    </source>
</evidence>
<keyword evidence="3" id="KW-1185">Reference proteome</keyword>
<dbReference type="CDD" id="cd06170">
    <property type="entry name" value="LuxR_C_like"/>
    <property type="match status" value="1"/>
</dbReference>
<dbReference type="Pfam" id="PF17874">
    <property type="entry name" value="TPR_MalT"/>
    <property type="match status" value="1"/>
</dbReference>
<name>A0A238J2F5_9RHOB</name>
<organism evidence="2 3">
    <name type="scientific">Boseongicola aestuarii</name>
    <dbReference type="NCBI Taxonomy" id="1470561"/>
    <lineage>
        <taxon>Bacteria</taxon>
        <taxon>Pseudomonadati</taxon>
        <taxon>Pseudomonadota</taxon>
        <taxon>Alphaproteobacteria</taxon>
        <taxon>Rhodobacterales</taxon>
        <taxon>Paracoccaceae</taxon>
        <taxon>Boseongicola</taxon>
    </lineage>
</organism>
<feature type="domain" description="HTH luxR-type" evidence="1">
    <location>
        <begin position="466"/>
        <end position="528"/>
    </location>
</feature>
<dbReference type="GO" id="GO:0003677">
    <property type="term" value="F:DNA binding"/>
    <property type="evidence" value="ECO:0007669"/>
    <property type="project" value="InterPro"/>
</dbReference>
<dbReference type="InterPro" id="IPR036388">
    <property type="entry name" value="WH-like_DNA-bd_sf"/>
</dbReference>
<dbReference type="Gene3D" id="1.10.10.10">
    <property type="entry name" value="Winged helix-like DNA-binding domain superfamily/Winged helix DNA-binding domain"/>
    <property type="match status" value="1"/>
</dbReference>
<proteinExistence type="predicted"/>
<reference evidence="2 3" key="1">
    <citation type="submission" date="2017-05" db="EMBL/GenBank/DDBJ databases">
        <authorList>
            <person name="Song R."/>
            <person name="Chenine A.L."/>
            <person name="Ruprecht R.M."/>
        </authorList>
    </citation>
    <scope>NUCLEOTIDE SEQUENCE [LARGE SCALE GENOMIC DNA]</scope>
    <source>
        <strain evidence="2 3">CECT 8489</strain>
    </source>
</reference>
<dbReference type="PROSITE" id="PS50043">
    <property type="entry name" value="HTH_LUXR_2"/>
    <property type="match status" value="1"/>
</dbReference>
<dbReference type="EMBL" id="FXXQ01000009">
    <property type="protein sequence ID" value="SMX24501.1"/>
    <property type="molecule type" value="Genomic_DNA"/>
</dbReference>
<evidence type="ECO:0000313" key="2">
    <source>
        <dbReference type="EMBL" id="SMX24501.1"/>
    </source>
</evidence>
<sequence>MERKISTSGQIEEVNDWRSYMKAPATLVTDKVAVDTARIGEFPQAALASAFLLAKIGDPIGARERLNILEVATDKNASSIDFLAPDMLLVDAHVRVYEDRALTEEDSTRLTQLLSTLPADDLVGQALTFNHLSTAALHRGEFDRAQDHAENAIRLYRLGDAQFGSLHMHTHLGQIRMMRGDLSGAIAQYDDMEASLDQLTGDPQGLRAICQALKSEVYYEMNEMGVAQSLLDDAFTSIEHTDAWLDILAATYRVRARLAYVRAGLPGALTELAHADAAARDRQMPRLARLMAVERIRALTLSDEIETANKEMQSIGLDPSKLDADQPEKDWGLRHGTTNVAIARWLVRARRPKRALDFVELAEETAIRGGQLLSLAKLRVIRAQAFLQLNSRGDATSALLSAIRLLGNQPFRRFILDEGLPLRPAVQSVLDGEYVKVPINTVQRRQLSEIMHHWSSGSDPLAVGPSGNQKVLFNRRYLQLLARGYSNKEIGRVMGVSTNTVKYHLKQIYGELRVDNRARAVNQARQLGIISD</sequence>
<dbReference type="InterPro" id="IPR000792">
    <property type="entry name" value="Tscrpt_reg_LuxR_C"/>
</dbReference>
<dbReference type="Gene3D" id="1.25.40.10">
    <property type="entry name" value="Tetratricopeptide repeat domain"/>
    <property type="match status" value="1"/>
</dbReference>
<dbReference type="SUPFAM" id="SSF48452">
    <property type="entry name" value="TPR-like"/>
    <property type="match status" value="1"/>
</dbReference>
<accession>A0A238J2F5</accession>
<dbReference type="SUPFAM" id="SSF46894">
    <property type="entry name" value="C-terminal effector domain of the bipartite response regulators"/>
    <property type="match status" value="1"/>
</dbReference>
<dbReference type="SMART" id="SM00421">
    <property type="entry name" value="HTH_LUXR"/>
    <property type="match status" value="1"/>
</dbReference>
<protein>
    <submittedName>
        <fullName evidence="2">HTH-type transcriptional regulator AlkS</fullName>
    </submittedName>
</protein>
<dbReference type="GO" id="GO:0006355">
    <property type="term" value="P:regulation of DNA-templated transcription"/>
    <property type="evidence" value="ECO:0007669"/>
    <property type="project" value="InterPro"/>
</dbReference>
<dbReference type="InterPro" id="IPR016032">
    <property type="entry name" value="Sig_transdc_resp-reg_C-effctor"/>
</dbReference>